<organism evidence="1">
    <name type="scientific">viral metagenome</name>
    <dbReference type="NCBI Taxonomy" id="1070528"/>
    <lineage>
        <taxon>unclassified sequences</taxon>
        <taxon>metagenomes</taxon>
        <taxon>organismal metagenomes</taxon>
    </lineage>
</organism>
<proteinExistence type="predicted"/>
<dbReference type="PANTHER" id="PTHR31399:SF0">
    <property type="entry name" value="DNA-DIRECTED PRIMASE_POLYMERASE PROTEIN"/>
    <property type="match status" value="1"/>
</dbReference>
<dbReference type="GO" id="GO:0003887">
    <property type="term" value="F:DNA-directed DNA polymerase activity"/>
    <property type="evidence" value="ECO:0007669"/>
    <property type="project" value="InterPro"/>
</dbReference>
<dbReference type="GO" id="GO:0006264">
    <property type="term" value="P:mitochondrial DNA replication"/>
    <property type="evidence" value="ECO:0007669"/>
    <property type="project" value="TreeGrafter"/>
</dbReference>
<dbReference type="GO" id="GO:0042276">
    <property type="term" value="P:error-prone translesion synthesis"/>
    <property type="evidence" value="ECO:0007669"/>
    <property type="project" value="InterPro"/>
</dbReference>
<dbReference type="GO" id="GO:0005759">
    <property type="term" value="C:mitochondrial matrix"/>
    <property type="evidence" value="ECO:0007669"/>
    <property type="project" value="TreeGrafter"/>
</dbReference>
<dbReference type="InterPro" id="IPR044917">
    <property type="entry name" value="PRIMPOL"/>
</dbReference>
<dbReference type="GO" id="GO:0003682">
    <property type="term" value="F:chromatin binding"/>
    <property type="evidence" value="ECO:0007669"/>
    <property type="project" value="TreeGrafter"/>
</dbReference>
<dbReference type="EMBL" id="MN740692">
    <property type="protein sequence ID" value="QHU07896.1"/>
    <property type="molecule type" value="Genomic_DNA"/>
</dbReference>
<dbReference type="GO" id="GO:0005634">
    <property type="term" value="C:nucleus"/>
    <property type="evidence" value="ECO:0007669"/>
    <property type="project" value="TreeGrafter"/>
</dbReference>
<sequence length="500" mass="59529">MSSQNVCDELTSFNELSKEWEECKCYPIECRISSSFSFEEIWITSTEFLDPMIFALEYNEKGNRMFFVTSWKHFPHYFIRMRNHFDSDKTMKTWHEIFSPGRSFRLYLDLEDVMTKYYKRDYEKDIIELTEHLKKEAKSFARSRQRHAAQTKGYSFVRVIELDSTRGIKFSKHLIVHGIEFKSMKECKKFVLNLPKNFLSIIDTSVYSESCQNFRMFGSPKFMMDNTLVRISEDSDHYKGFHINCDVCTQNLLDSLANFSQEVPTSLSFENNPFNMIKNEIVKYFCGSGILLRCLSNNIQMRSVFEKDFKKCLTNIEQFNLEFIISLEVYINPKTNCHLKQHMLSKAIQRFIRDNLPKEIEQEKNEISKKDRKMIRKVEDNLASASNKIVIGYYLPQILIENLRSCVSAERHTGFQFCMGITRETILEKIKELHWDKDSEIKRRIERDRIKVERKSIKDKKILDYCDKAKELLQLEELDNEIREIIIEQVETVRLLTIYF</sequence>
<dbReference type="AlphaFoldDB" id="A0A6C0JSV8"/>
<name>A0A6C0JSV8_9ZZZZ</name>
<evidence type="ECO:0000313" key="1">
    <source>
        <dbReference type="EMBL" id="QHU07896.1"/>
    </source>
</evidence>
<reference evidence="1" key="1">
    <citation type="journal article" date="2020" name="Nature">
        <title>Giant virus diversity and host interactions through global metagenomics.</title>
        <authorList>
            <person name="Schulz F."/>
            <person name="Roux S."/>
            <person name="Paez-Espino D."/>
            <person name="Jungbluth S."/>
            <person name="Walsh D.A."/>
            <person name="Denef V.J."/>
            <person name="McMahon K.D."/>
            <person name="Konstantinidis K.T."/>
            <person name="Eloe-Fadrosh E.A."/>
            <person name="Kyrpides N.C."/>
            <person name="Woyke T."/>
        </authorList>
    </citation>
    <scope>NUCLEOTIDE SEQUENCE</scope>
    <source>
        <strain evidence="1">GVMAG-S-1041349-163</strain>
    </source>
</reference>
<protein>
    <submittedName>
        <fullName evidence="1">Uncharacterized protein</fullName>
    </submittedName>
</protein>
<dbReference type="GO" id="GO:0031297">
    <property type="term" value="P:replication fork processing"/>
    <property type="evidence" value="ECO:0007669"/>
    <property type="project" value="TreeGrafter"/>
</dbReference>
<accession>A0A6C0JSV8</accession>
<dbReference type="PANTHER" id="PTHR31399">
    <property type="entry name" value="DNA-DIRECTED PRIMASE / POLYMERASE PROTEIN"/>
    <property type="match status" value="1"/>
</dbReference>
<dbReference type="GO" id="GO:0009411">
    <property type="term" value="P:response to UV"/>
    <property type="evidence" value="ECO:0007669"/>
    <property type="project" value="TreeGrafter"/>
</dbReference>